<protein>
    <submittedName>
        <fullName evidence="7">TipAS antibiotic-recognition domain-containing protein</fullName>
    </submittedName>
</protein>
<dbReference type="Proteomes" id="UP001501195">
    <property type="component" value="Unassembled WGS sequence"/>
</dbReference>
<name>A0ABP9HNJ2_9ACTN</name>
<dbReference type="PROSITE" id="PS50937">
    <property type="entry name" value="HTH_MERR_2"/>
    <property type="match status" value="1"/>
</dbReference>
<dbReference type="InterPro" id="IPR047057">
    <property type="entry name" value="MerR_fam"/>
</dbReference>
<dbReference type="RefSeq" id="WP_345711839.1">
    <property type="nucleotide sequence ID" value="NZ_BAABIL010000200.1"/>
</dbReference>
<dbReference type="SUPFAM" id="SSF89082">
    <property type="entry name" value="Antibiotic binding domain of TipA-like multidrug resistance regulators"/>
    <property type="match status" value="1"/>
</dbReference>
<evidence type="ECO:0000313" key="7">
    <source>
        <dbReference type="EMBL" id="GAA4975044.1"/>
    </source>
</evidence>
<gene>
    <name evidence="7" type="ORF">GCM10023225_15200</name>
</gene>
<dbReference type="Pfam" id="PF07739">
    <property type="entry name" value="TipAS"/>
    <property type="match status" value="1"/>
</dbReference>
<dbReference type="PRINTS" id="PR00040">
    <property type="entry name" value="HTHMERR"/>
</dbReference>
<sequence>MLWSIQELARSAGVTSRTLRHYDAVGLLEPARTGGNGYRYYDSGNLLRLQRILLLRELGLGLKTIAEVLDGPGRDGRDHQRGAAEALRTHLALLEQEQQRIARQIESVRTTIRKVEGGEPLVATEVFDGFDHAQYEEEVTERWGRDAWQRGQDWWGSLSEEEKRAFGQRQLDIAADFGRAKKAGLAPDSDEVQEITGRLRDWLAVTQPQVGAEYFTGLGEMYVADDRFRANYDVHAPQTAELIRDAMVVYAGRHLA</sequence>
<dbReference type="InterPro" id="IPR000551">
    <property type="entry name" value="MerR-type_HTH_dom"/>
</dbReference>
<keyword evidence="2" id="KW-0238">DNA-binding</keyword>
<dbReference type="Gene3D" id="1.10.490.50">
    <property type="entry name" value="Antibiotic binding domain of TipA-like multidrug resistance regulators"/>
    <property type="match status" value="1"/>
</dbReference>
<proteinExistence type="predicted"/>
<feature type="coiled-coil region" evidence="5">
    <location>
        <begin position="84"/>
        <end position="111"/>
    </location>
</feature>
<organism evidence="7 8">
    <name type="scientific">Kineococcus glutinatus</name>
    <dbReference type="NCBI Taxonomy" id="1070872"/>
    <lineage>
        <taxon>Bacteria</taxon>
        <taxon>Bacillati</taxon>
        <taxon>Actinomycetota</taxon>
        <taxon>Actinomycetes</taxon>
        <taxon>Kineosporiales</taxon>
        <taxon>Kineosporiaceae</taxon>
        <taxon>Kineococcus</taxon>
    </lineage>
</organism>
<keyword evidence="5" id="KW-0175">Coiled coil</keyword>
<evidence type="ECO:0000256" key="1">
    <source>
        <dbReference type="ARBA" id="ARBA00023015"/>
    </source>
</evidence>
<accession>A0ABP9HNJ2</accession>
<dbReference type="SUPFAM" id="SSF46955">
    <property type="entry name" value="Putative DNA-binding domain"/>
    <property type="match status" value="1"/>
</dbReference>
<dbReference type="InterPro" id="IPR012925">
    <property type="entry name" value="TipAS_dom"/>
</dbReference>
<keyword evidence="8" id="KW-1185">Reference proteome</keyword>
<comment type="caution">
    <text evidence="7">The sequence shown here is derived from an EMBL/GenBank/DDBJ whole genome shotgun (WGS) entry which is preliminary data.</text>
</comment>
<evidence type="ECO:0000256" key="3">
    <source>
        <dbReference type="ARBA" id="ARBA00023159"/>
    </source>
</evidence>
<dbReference type="SMART" id="SM00422">
    <property type="entry name" value="HTH_MERR"/>
    <property type="match status" value="1"/>
</dbReference>
<dbReference type="InterPro" id="IPR009061">
    <property type="entry name" value="DNA-bd_dom_put_sf"/>
</dbReference>
<dbReference type="Gene3D" id="1.10.1660.10">
    <property type="match status" value="1"/>
</dbReference>
<keyword evidence="3" id="KW-0010">Activator</keyword>
<keyword evidence="4" id="KW-0804">Transcription</keyword>
<dbReference type="EMBL" id="BAABIL010000200">
    <property type="protein sequence ID" value="GAA4975044.1"/>
    <property type="molecule type" value="Genomic_DNA"/>
</dbReference>
<feature type="domain" description="HTH merR-type" evidence="6">
    <location>
        <begin position="2"/>
        <end position="71"/>
    </location>
</feature>
<keyword evidence="1" id="KW-0805">Transcription regulation</keyword>
<evidence type="ECO:0000256" key="2">
    <source>
        <dbReference type="ARBA" id="ARBA00023125"/>
    </source>
</evidence>
<dbReference type="Pfam" id="PF13411">
    <property type="entry name" value="MerR_1"/>
    <property type="match status" value="1"/>
</dbReference>
<evidence type="ECO:0000256" key="5">
    <source>
        <dbReference type="SAM" id="Coils"/>
    </source>
</evidence>
<evidence type="ECO:0000259" key="6">
    <source>
        <dbReference type="PROSITE" id="PS50937"/>
    </source>
</evidence>
<dbReference type="PANTHER" id="PTHR30204">
    <property type="entry name" value="REDOX-CYCLING DRUG-SENSING TRANSCRIPTIONAL ACTIVATOR SOXR"/>
    <property type="match status" value="1"/>
</dbReference>
<evidence type="ECO:0000313" key="8">
    <source>
        <dbReference type="Proteomes" id="UP001501195"/>
    </source>
</evidence>
<reference evidence="8" key="1">
    <citation type="journal article" date="2019" name="Int. J. Syst. Evol. Microbiol.">
        <title>The Global Catalogue of Microorganisms (GCM) 10K type strain sequencing project: providing services to taxonomists for standard genome sequencing and annotation.</title>
        <authorList>
            <consortium name="The Broad Institute Genomics Platform"/>
            <consortium name="The Broad Institute Genome Sequencing Center for Infectious Disease"/>
            <person name="Wu L."/>
            <person name="Ma J."/>
        </authorList>
    </citation>
    <scope>NUCLEOTIDE SEQUENCE [LARGE SCALE GENOMIC DNA]</scope>
    <source>
        <strain evidence="8">JCM 18126</strain>
    </source>
</reference>
<dbReference type="PANTHER" id="PTHR30204:SF90">
    <property type="entry name" value="HTH-TYPE TRANSCRIPTIONAL ACTIVATOR MTA"/>
    <property type="match status" value="1"/>
</dbReference>
<dbReference type="InterPro" id="IPR036244">
    <property type="entry name" value="TipA-like_antibiotic-bd"/>
</dbReference>
<evidence type="ECO:0000256" key="4">
    <source>
        <dbReference type="ARBA" id="ARBA00023163"/>
    </source>
</evidence>